<comment type="caution">
    <text evidence="1">The sequence shown here is derived from an EMBL/GenBank/DDBJ whole genome shotgun (WGS) entry which is preliminary data.</text>
</comment>
<organism evidence="1 2">
    <name type="scientific">Pocillopora meandrina</name>
    <dbReference type="NCBI Taxonomy" id="46732"/>
    <lineage>
        <taxon>Eukaryota</taxon>
        <taxon>Metazoa</taxon>
        <taxon>Cnidaria</taxon>
        <taxon>Anthozoa</taxon>
        <taxon>Hexacorallia</taxon>
        <taxon>Scleractinia</taxon>
        <taxon>Astrocoeniina</taxon>
        <taxon>Pocilloporidae</taxon>
        <taxon>Pocillopora</taxon>
    </lineage>
</organism>
<name>A0AAU9VVP5_9CNID</name>
<evidence type="ECO:0008006" key="3">
    <source>
        <dbReference type="Google" id="ProtNLM"/>
    </source>
</evidence>
<dbReference type="AlphaFoldDB" id="A0AAU9VVP5"/>
<keyword evidence="2" id="KW-1185">Reference proteome</keyword>
<dbReference type="EMBL" id="CALNXJ010000004">
    <property type="protein sequence ID" value="CAH3037422.1"/>
    <property type="molecule type" value="Genomic_DNA"/>
</dbReference>
<dbReference type="Proteomes" id="UP001159428">
    <property type="component" value="Unassembled WGS sequence"/>
</dbReference>
<proteinExistence type="predicted"/>
<protein>
    <recommendedName>
        <fullName evidence="3">Zinc ribbon domain-containing protein</fullName>
    </recommendedName>
</protein>
<evidence type="ECO:0000313" key="2">
    <source>
        <dbReference type="Proteomes" id="UP001159428"/>
    </source>
</evidence>
<evidence type="ECO:0000313" key="1">
    <source>
        <dbReference type="EMBL" id="CAH3037422.1"/>
    </source>
</evidence>
<sequence>MFCAGCGARFIADARFCEVCGLTKGVKDEDNTILTFDEYRDRKRKERSSRFVSKSVKRVKRENSENEVTIQIGLIRLKDGQLKAIRGSSLPLKVFPSIGAEELLRKGAEKMVKFNSDLSLYGASSFTLLYPDRTEVKCLPGGTEPFTLQRYKEELGKAYGRITFAKQQLSWMLWVKDSFDLTVVMMINDSVFIFTLQLTKMAQGTESEGDIGCRLNHAVTNTSTFLTATGNTITTPSVARNTAVTTHTATRNTVTTHTATNVEALLTEGPVQKIILYRALLKDNLIETFKDPTILHVNLDVTFIGSNGREEEGKGAGVLRDALSTFWNQFFNSLTVGAQEKVPAIRHDYQRAEWQAIARILMYGYIKERYFPLPFDFLLSSFRLYISEDERETLKKCLEESFDDDNDDVFDFLSNCKCYRTPTKIRKHIADCF</sequence>
<reference evidence="1 2" key="1">
    <citation type="submission" date="2022-05" db="EMBL/GenBank/DDBJ databases">
        <authorList>
            <consortium name="Genoscope - CEA"/>
            <person name="William W."/>
        </authorList>
    </citation>
    <scope>NUCLEOTIDE SEQUENCE [LARGE SCALE GENOMIC DNA]</scope>
</reference>
<gene>
    <name evidence="1" type="ORF">PMEA_00022058</name>
</gene>
<accession>A0AAU9VVP5</accession>